<sequence length="541" mass="60640">MLNPPVSLALIALVAAFVYHKISQRRRNPLPPGPEKLPFIGNLLNMPTHFEWETYDKWCKELDSEIIHLEVAGTSIVVMNSAEVAEDILDKHSAIHSNRPRLVMVNELMGWNYSFGLMEYGDEWRAQRRLFQQEFHPIAAERFRPLETQVTHAFLRHLVDDPKDFVPHIRHLAASTILGIAYGIDVLPENDPYVAAAERALESLGLGIAPGAFLVEALPLLKYVPDWFPGAGFKRKAKEWARFSSVMREMPFRAAKESISGSVTIFQANGTATSSFTSYSLEKLAESPEREFTDREEQEQLIQSVAATMYTGATDSIMAVLSTFMLAMLANPEAQKRAQAEIDSVVAPGELPRFTDAPSLPFVSAIVKECIRWKPVTPLGIPHASTSEDIYRGYRIPAGSIMVPNIWAMLHDENMYPDSFSFKPERFIGSNGKLNPAVKDPETVIFGFGRRICPGRHMAWDSVWIAIASMLATLDISKAVDEHGNVIEPTYEYVSSLAWYVSLRNARQFARDTLNFSIPAPFQCTIKPRSKAAEDIIRAVN</sequence>
<keyword evidence="11" id="KW-0732">Signal</keyword>
<accession>A0AAW0BZI4</accession>
<dbReference type="AlphaFoldDB" id="A0AAW0BZI4"/>
<dbReference type="GO" id="GO:0016705">
    <property type="term" value="F:oxidoreductase activity, acting on paired donors, with incorporation or reduction of molecular oxygen"/>
    <property type="evidence" value="ECO:0007669"/>
    <property type="project" value="InterPro"/>
</dbReference>
<dbReference type="PANTHER" id="PTHR46300:SF7">
    <property type="entry name" value="P450, PUTATIVE (EUROFUNG)-RELATED"/>
    <property type="match status" value="1"/>
</dbReference>
<keyword evidence="8 10" id="KW-0503">Monooxygenase</keyword>
<dbReference type="CDD" id="cd11065">
    <property type="entry name" value="CYP64-like"/>
    <property type="match status" value="1"/>
</dbReference>
<name>A0AAW0BZI4_9AGAR</name>
<comment type="cofactor">
    <cofactor evidence="1 9">
        <name>heme</name>
        <dbReference type="ChEBI" id="CHEBI:30413"/>
    </cofactor>
</comment>
<evidence type="ECO:0000256" key="9">
    <source>
        <dbReference type="PIRSR" id="PIRSR602401-1"/>
    </source>
</evidence>
<reference evidence="12 13" key="1">
    <citation type="submission" date="2024-01" db="EMBL/GenBank/DDBJ databases">
        <title>A draft genome for a cacao thread blight-causing isolate of Paramarasmius palmivorus.</title>
        <authorList>
            <person name="Baruah I.K."/>
            <person name="Bukari Y."/>
            <person name="Amoako-Attah I."/>
            <person name="Meinhardt L.W."/>
            <person name="Bailey B.A."/>
            <person name="Cohen S.P."/>
        </authorList>
    </citation>
    <scope>NUCLEOTIDE SEQUENCE [LARGE SCALE GENOMIC DNA]</scope>
    <source>
        <strain evidence="12 13">GH-12</strain>
    </source>
</reference>
<evidence type="ECO:0008006" key="14">
    <source>
        <dbReference type="Google" id="ProtNLM"/>
    </source>
</evidence>
<dbReference type="InterPro" id="IPR050364">
    <property type="entry name" value="Cytochrome_P450_fung"/>
</dbReference>
<feature type="chain" id="PRO_5043765721" description="Cytochrome P450" evidence="11">
    <location>
        <begin position="17"/>
        <end position="541"/>
    </location>
</feature>
<dbReference type="Gene3D" id="1.10.630.10">
    <property type="entry name" value="Cytochrome P450"/>
    <property type="match status" value="1"/>
</dbReference>
<evidence type="ECO:0000256" key="1">
    <source>
        <dbReference type="ARBA" id="ARBA00001971"/>
    </source>
</evidence>
<keyword evidence="5 9" id="KW-0479">Metal-binding</keyword>
<keyword evidence="4 9" id="KW-0349">Heme</keyword>
<dbReference type="PROSITE" id="PS00086">
    <property type="entry name" value="CYTOCHROME_P450"/>
    <property type="match status" value="1"/>
</dbReference>
<evidence type="ECO:0000256" key="10">
    <source>
        <dbReference type="RuleBase" id="RU000461"/>
    </source>
</evidence>
<proteinExistence type="inferred from homology"/>
<feature type="binding site" description="axial binding residue" evidence="9">
    <location>
        <position position="453"/>
    </location>
    <ligand>
        <name>heme</name>
        <dbReference type="ChEBI" id="CHEBI:30413"/>
    </ligand>
    <ligandPart>
        <name>Fe</name>
        <dbReference type="ChEBI" id="CHEBI:18248"/>
    </ligandPart>
</feature>
<dbReference type="PRINTS" id="PR00385">
    <property type="entry name" value="P450"/>
</dbReference>
<comment type="pathway">
    <text evidence="2">Secondary metabolite biosynthesis.</text>
</comment>
<dbReference type="PRINTS" id="PR00463">
    <property type="entry name" value="EP450I"/>
</dbReference>
<dbReference type="SUPFAM" id="SSF48264">
    <property type="entry name" value="Cytochrome P450"/>
    <property type="match status" value="1"/>
</dbReference>
<keyword evidence="13" id="KW-1185">Reference proteome</keyword>
<evidence type="ECO:0000256" key="8">
    <source>
        <dbReference type="ARBA" id="ARBA00023033"/>
    </source>
</evidence>
<dbReference type="InterPro" id="IPR036396">
    <property type="entry name" value="Cyt_P450_sf"/>
</dbReference>
<evidence type="ECO:0000313" key="13">
    <source>
        <dbReference type="Proteomes" id="UP001383192"/>
    </source>
</evidence>
<dbReference type="EMBL" id="JAYKXP010000065">
    <property type="protein sequence ID" value="KAK7032426.1"/>
    <property type="molecule type" value="Genomic_DNA"/>
</dbReference>
<dbReference type="GO" id="GO:0020037">
    <property type="term" value="F:heme binding"/>
    <property type="evidence" value="ECO:0007669"/>
    <property type="project" value="InterPro"/>
</dbReference>
<dbReference type="GO" id="GO:0004497">
    <property type="term" value="F:monooxygenase activity"/>
    <property type="evidence" value="ECO:0007669"/>
    <property type="project" value="UniProtKB-KW"/>
</dbReference>
<keyword evidence="6 10" id="KW-0560">Oxidoreductase</keyword>
<organism evidence="12 13">
    <name type="scientific">Paramarasmius palmivorus</name>
    <dbReference type="NCBI Taxonomy" id="297713"/>
    <lineage>
        <taxon>Eukaryota</taxon>
        <taxon>Fungi</taxon>
        <taxon>Dikarya</taxon>
        <taxon>Basidiomycota</taxon>
        <taxon>Agaricomycotina</taxon>
        <taxon>Agaricomycetes</taxon>
        <taxon>Agaricomycetidae</taxon>
        <taxon>Agaricales</taxon>
        <taxon>Marasmiineae</taxon>
        <taxon>Marasmiaceae</taxon>
        <taxon>Paramarasmius</taxon>
    </lineage>
</organism>
<evidence type="ECO:0000256" key="11">
    <source>
        <dbReference type="SAM" id="SignalP"/>
    </source>
</evidence>
<evidence type="ECO:0000256" key="7">
    <source>
        <dbReference type="ARBA" id="ARBA00023004"/>
    </source>
</evidence>
<evidence type="ECO:0000256" key="6">
    <source>
        <dbReference type="ARBA" id="ARBA00023002"/>
    </source>
</evidence>
<evidence type="ECO:0000313" key="12">
    <source>
        <dbReference type="EMBL" id="KAK7032426.1"/>
    </source>
</evidence>
<dbReference type="Pfam" id="PF00067">
    <property type="entry name" value="p450"/>
    <property type="match status" value="1"/>
</dbReference>
<dbReference type="Proteomes" id="UP001383192">
    <property type="component" value="Unassembled WGS sequence"/>
</dbReference>
<dbReference type="InterPro" id="IPR001128">
    <property type="entry name" value="Cyt_P450"/>
</dbReference>
<dbReference type="InterPro" id="IPR017972">
    <property type="entry name" value="Cyt_P450_CS"/>
</dbReference>
<feature type="signal peptide" evidence="11">
    <location>
        <begin position="1"/>
        <end position="16"/>
    </location>
</feature>
<gene>
    <name evidence="12" type="ORF">VNI00_013174</name>
</gene>
<keyword evidence="7 9" id="KW-0408">Iron</keyword>
<dbReference type="InterPro" id="IPR002401">
    <property type="entry name" value="Cyt_P450_E_grp-I"/>
</dbReference>
<evidence type="ECO:0000256" key="4">
    <source>
        <dbReference type="ARBA" id="ARBA00022617"/>
    </source>
</evidence>
<evidence type="ECO:0000256" key="5">
    <source>
        <dbReference type="ARBA" id="ARBA00022723"/>
    </source>
</evidence>
<evidence type="ECO:0000256" key="2">
    <source>
        <dbReference type="ARBA" id="ARBA00005179"/>
    </source>
</evidence>
<dbReference type="GO" id="GO:0005506">
    <property type="term" value="F:iron ion binding"/>
    <property type="evidence" value="ECO:0007669"/>
    <property type="project" value="InterPro"/>
</dbReference>
<comment type="similarity">
    <text evidence="3 10">Belongs to the cytochrome P450 family.</text>
</comment>
<dbReference type="PANTHER" id="PTHR46300">
    <property type="entry name" value="P450, PUTATIVE (EUROFUNG)-RELATED-RELATED"/>
    <property type="match status" value="1"/>
</dbReference>
<protein>
    <recommendedName>
        <fullName evidence="14">Cytochrome P450</fullName>
    </recommendedName>
</protein>
<evidence type="ECO:0000256" key="3">
    <source>
        <dbReference type="ARBA" id="ARBA00010617"/>
    </source>
</evidence>
<comment type="caution">
    <text evidence="12">The sequence shown here is derived from an EMBL/GenBank/DDBJ whole genome shotgun (WGS) entry which is preliminary data.</text>
</comment>